<dbReference type="OrthoDB" id="9801482at2"/>
<comment type="similarity">
    <text evidence="1">Belongs to the GroES chaperonin family.</text>
</comment>
<dbReference type="InterPro" id="IPR011032">
    <property type="entry name" value="GroES-like_sf"/>
</dbReference>
<keyword evidence="2" id="KW-0143">Chaperone</keyword>
<dbReference type="STRING" id="319225.Plut_0574"/>
<dbReference type="SMART" id="SM00883">
    <property type="entry name" value="Cpn10"/>
    <property type="match status" value="1"/>
</dbReference>
<organism evidence="3 4">
    <name type="scientific">Chlorobium luteolum (strain DSM 273 / BCRC 81028 / 2530)</name>
    <name type="common">Pelodictyon luteolum</name>
    <dbReference type="NCBI Taxonomy" id="319225"/>
    <lineage>
        <taxon>Bacteria</taxon>
        <taxon>Pseudomonadati</taxon>
        <taxon>Chlorobiota</taxon>
        <taxon>Chlorobiia</taxon>
        <taxon>Chlorobiales</taxon>
        <taxon>Chlorobiaceae</taxon>
        <taxon>Chlorobium/Pelodictyon group</taxon>
        <taxon>Pelodictyon</taxon>
    </lineage>
</organism>
<evidence type="ECO:0000313" key="4">
    <source>
        <dbReference type="Proteomes" id="UP000002709"/>
    </source>
</evidence>
<reference evidence="4" key="1">
    <citation type="submission" date="2005-08" db="EMBL/GenBank/DDBJ databases">
        <title>Complete sequence of Pelodictyon luteolum DSM 273.</title>
        <authorList>
            <consortium name="US DOE Joint Genome Institute"/>
            <person name="Copeland A."/>
            <person name="Lucas S."/>
            <person name="Lapidus A."/>
            <person name="Barry K."/>
            <person name="Detter J.C."/>
            <person name="Glavina T."/>
            <person name="Hammon N."/>
            <person name="Israni S."/>
            <person name="Pitluck S."/>
            <person name="Bryant D."/>
            <person name="Schmutz J."/>
            <person name="Larimer F."/>
            <person name="Land M."/>
            <person name="Kyrpides N."/>
            <person name="Ivanova N."/>
            <person name="Richardson P."/>
        </authorList>
    </citation>
    <scope>NUCLEOTIDE SEQUENCE [LARGE SCALE GENOMIC DNA]</scope>
    <source>
        <strain evidence="4">DSM 273 / BCRC 81028 / 2530</strain>
    </source>
</reference>
<dbReference type="RefSeq" id="WP_011357332.1">
    <property type="nucleotide sequence ID" value="NC_007512.1"/>
</dbReference>
<dbReference type="SUPFAM" id="SSF50129">
    <property type="entry name" value="GroES-like"/>
    <property type="match status" value="1"/>
</dbReference>
<dbReference type="Gene3D" id="2.30.33.40">
    <property type="entry name" value="GroES chaperonin"/>
    <property type="match status" value="1"/>
</dbReference>
<dbReference type="InterPro" id="IPR037124">
    <property type="entry name" value="Chaperonin_GroES_sf"/>
</dbReference>
<proteinExistence type="inferred from homology"/>
<gene>
    <name evidence="3" type="ordered locus">Plut_0574</name>
</gene>
<accession>Q3B5C4</accession>
<dbReference type="KEGG" id="plt:Plut_0574"/>
<dbReference type="Pfam" id="PF00166">
    <property type="entry name" value="Cpn10"/>
    <property type="match status" value="1"/>
</dbReference>
<evidence type="ECO:0000256" key="2">
    <source>
        <dbReference type="ARBA" id="ARBA00023186"/>
    </source>
</evidence>
<dbReference type="eggNOG" id="COG0234">
    <property type="taxonomic scope" value="Bacteria"/>
</dbReference>
<dbReference type="AlphaFoldDB" id="Q3B5C4"/>
<dbReference type="GO" id="GO:0005524">
    <property type="term" value="F:ATP binding"/>
    <property type="evidence" value="ECO:0007669"/>
    <property type="project" value="InterPro"/>
</dbReference>
<dbReference type="Proteomes" id="UP000002709">
    <property type="component" value="Chromosome"/>
</dbReference>
<name>Q3B5C4_CHLL3</name>
<keyword evidence="4" id="KW-1185">Reference proteome</keyword>
<protein>
    <submittedName>
        <fullName evidence="3">Chaperonin, 10 kDa</fullName>
    </submittedName>
</protein>
<sequence>MNISKFVVVGDRVLVKPKSLEEQTKSGIYLPPGVQEKEKIQSGYILKAGPGYPVAPPSAEEPWKESVSSTQYIPLQARVGDLAIFLQASSHEIDYDGERFLIVPNAAILLLVREDDDLEYYLK</sequence>
<dbReference type="InterPro" id="IPR020818">
    <property type="entry name" value="Chaperonin_GroES"/>
</dbReference>
<dbReference type="GO" id="GO:0044183">
    <property type="term" value="F:protein folding chaperone"/>
    <property type="evidence" value="ECO:0007669"/>
    <property type="project" value="InterPro"/>
</dbReference>
<dbReference type="EMBL" id="CP000096">
    <property type="protein sequence ID" value="ABB23457.1"/>
    <property type="molecule type" value="Genomic_DNA"/>
</dbReference>
<evidence type="ECO:0000256" key="1">
    <source>
        <dbReference type="ARBA" id="ARBA00006975"/>
    </source>
</evidence>
<dbReference type="HOGENOM" id="CLU_166088_0_0_10"/>
<evidence type="ECO:0000313" key="3">
    <source>
        <dbReference type="EMBL" id="ABB23457.1"/>
    </source>
</evidence>
<dbReference type="CDD" id="cd00320">
    <property type="entry name" value="cpn10"/>
    <property type="match status" value="1"/>
</dbReference>